<dbReference type="GeneID" id="78181093"/>
<name>A0ABV1GV66_9BACT</name>
<evidence type="ECO:0000313" key="2">
    <source>
        <dbReference type="EMBL" id="MEQ2544296.1"/>
    </source>
</evidence>
<accession>A0ABV1GV66</accession>
<dbReference type="Gene3D" id="3.30.65.10">
    <property type="entry name" value="Bacterial Topoisomerase I, domain 1"/>
    <property type="match status" value="1"/>
</dbReference>
<keyword evidence="3" id="KW-1185">Reference proteome</keyword>
<dbReference type="Pfam" id="PF01396">
    <property type="entry name" value="Zn_ribbon_Top1"/>
    <property type="match status" value="1"/>
</dbReference>
<dbReference type="InterPro" id="IPR011528">
    <property type="entry name" value="NERD"/>
</dbReference>
<organism evidence="2 3">
    <name type="scientific">Alistipes intestinihominis</name>
    <dbReference type="NCBI Taxonomy" id="3133172"/>
    <lineage>
        <taxon>Bacteria</taxon>
        <taxon>Pseudomonadati</taxon>
        <taxon>Bacteroidota</taxon>
        <taxon>Bacteroidia</taxon>
        <taxon>Bacteroidales</taxon>
        <taxon>Rikenellaceae</taxon>
        <taxon>Alistipes</taxon>
    </lineage>
</organism>
<evidence type="ECO:0000313" key="3">
    <source>
        <dbReference type="Proteomes" id="UP001460202"/>
    </source>
</evidence>
<reference evidence="2 3" key="1">
    <citation type="submission" date="2024-03" db="EMBL/GenBank/DDBJ databases">
        <title>Human intestinal bacterial collection.</title>
        <authorList>
            <person name="Pauvert C."/>
            <person name="Hitch T.C.A."/>
            <person name="Clavel T."/>
        </authorList>
    </citation>
    <scope>NUCLEOTIDE SEQUENCE [LARGE SCALE GENOMIC DNA]</scope>
    <source>
        <strain evidence="2 3">CLA-KB-H122</strain>
    </source>
</reference>
<dbReference type="InterPro" id="IPR013498">
    <property type="entry name" value="Topo_IA_Znf"/>
</dbReference>
<dbReference type="Pfam" id="PF08378">
    <property type="entry name" value="NERD"/>
    <property type="match status" value="1"/>
</dbReference>
<dbReference type="Proteomes" id="UP001460202">
    <property type="component" value="Unassembled WGS sequence"/>
</dbReference>
<dbReference type="SUPFAM" id="SSF57783">
    <property type="entry name" value="Zinc beta-ribbon"/>
    <property type="match status" value="1"/>
</dbReference>
<comment type="caution">
    <text evidence="2">The sequence shown here is derived from an EMBL/GenBank/DDBJ whole genome shotgun (WGS) entry which is preliminary data.</text>
</comment>
<gene>
    <name evidence="2" type="ORF">WMO46_04960</name>
</gene>
<feature type="domain" description="NERD" evidence="1">
    <location>
        <begin position="1"/>
        <end position="114"/>
    </location>
</feature>
<dbReference type="PROSITE" id="PS50965">
    <property type="entry name" value="NERD"/>
    <property type="match status" value="1"/>
</dbReference>
<dbReference type="EMBL" id="JBBMFL010000004">
    <property type="protein sequence ID" value="MEQ2544296.1"/>
    <property type="molecule type" value="Genomic_DNA"/>
</dbReference>
<protein>
    <submittedName>
        <fullName evidence="2">NERD domain-containing protein</fullName>
    </submittedName>
</protein>
<sequence>MGERIVSARLNTFLSDDYCILDDVILKTARGTTQIDHIVVSKYGIFVIETKNYKGWIFGHENSEKWTQNLYGYKYALANPVRQNQTHIRAVRQTLSAGGRYPIISIVAFSRKASLNVTVESAHVIYWRDLAPTIKQYRTEVIDDEQVQRIAATLQQANVTTAGRNREHVKRVRQTVVNYEHALASGLCPRCGGRLVERKGAYGRFYGCSNYPKCKFTHRC</sequence>
<evidence type="ECO:0000259" key="1">
    <source>
        <dbReference type="PROSITE" id="PS50965"/>
    </source>
</evidence>
<dbReference type="RefSeq" id="WP_165357794.1">
    <property type="nucleotide sequence ID" value="NZ_JBBMFL010000004.1"/>
</dbReference>
<proteinExistence type="predicted"/>